<feature type="domain" description="Metallo-beta-lactamase" evidence="1">
    <location>
        <begin position="21"/>
        <end position="233"/>
    </location>
</feature>
<accession>A0A7X6KYL1</accession>
<dbReference type="SUPFAM" id="SSF56281">
    <property type="entry name" value="Metallo-hydrolase/oxidoreductase"/>
    <property type="match status" value="1"/>
</dbReference>
<dbReference type="InterPro" id="IPR001279">
    <property type="entry name" value="Metallo-B-lactamas"/>
</dbReference>
<dbReference type="PANTHER" id="PTHR42951:SF14">
    <property type="entry name" value="METALLO-BETA-LACTAMASE SUPERFAMILY PROTEIN"/>
    <property type="match status" value="1"/>
</dbReference>
<sequence length="240" mass="24771">MTPQLAVRETAPGLFTARTPLANWLIAVDGDAVLLIDSGYPGQIDALVESLHQVGRRPEDLVAGIATHGHVDHIGGFAQLRAGLGFPVYALAEELPALRGQTVHQAGIAEIAPSLWRPRVSRWALAAMAAGGLREVAVPDALAAPADQPLDLPLAPVLRSVPGHTPGSAVVVLGDSGVIASGDTAVTGHPAGPRPQRPGLVDLPEFFHHDPALARAGREAVAAMPAEVVVPGHGPVLRRG</sequence>
<dbReference type="InterPro" id="IPR050855">
    <property type="entry name" value="NDM-1-like"/>
</dbReference>
<reference evidence="2 3" key="1">
    <citation type="submission" date="2020-04" db="EMBL/GenBank/DDBJ databases">
        <title>MicrobeNet Type strains.</title>
        <authorList>
            <person name="Nicholson A.C."/>
        </authorList>
    </citation>
    <scope>NUCLEOTIDE SEQUENCE [LARGE SCALE GENOMIC DNA]</scope>
    <source>
        <strain evidence="2 3">ATCC BAA-788</strain>
    </source>
</reference>
<dbReference type="InterPro" id="IPR036866">
    <property type="entry name" value="RibonucZ/Hydroxyglut_hydro"/>
</dbReference>
<evidence type="ECO:0000313" key="3">
    <source>
        <dbReference type="Proteomes" id="UP000581206"/>
    </source>
</evidence>
<dbReference type="Proteomes" id="UP000581206">
    <property type="component" value="Unassembled WGS sequence"/>
</dbReference>
<keyword evidence="2" id="KW-0378">Hydrolase</keyword>
<dbReference type="GO" id="GO:0016787">
    <property type="term" value="F:hydrolase activity"/>
    <property type="evidence" value="ECO:0007669"/>
    <property type="project" value="UniProtKB-KW"/>
</dbReference>
<organism evidence="2 3">
    <name type="scientific">Cellulomonas denverensis</name>
    <dbReference type="NCBI Taxonomy" id="264297"/>
    <lineage>
        <taxon>Bacteria</taxon>
        <taxon>Bacillati</taxon>
        <taxon>Actinomycetota</taxon>
        <taxon>Actinomycetes</taxon>
        <taxon>Micrococcales</taxon>
        <taxon>Cellulomonadaceae</taxon>
        <taxon>Cellulomonas</taxon>
    </lineage>
</organism>
<dbReference type="PANTHER" id="PTHR42951">
    <property type="entry name" value="METALLO-BETA-LACTAMASE DOMAIN-CONTAINING"/>
    <property type="match status" value="1"/>
</dbReference>
<dbReference type="RefSeq" id="WP_168631693.1">
    <property type="nucleotide sequence ID" value="NZ_BONL01000031.1"/>
</dbReference>
<dbReference type="SMART" id="SM00849">
    <property type="entry name" value="Lactamase_B"/>
    <property type="match status" value="1"/>
</dbReference>
<comment type="caution">
    <text evidence="2">The sequence shown here is derived from an EMBL/GenBank/DDBJ whole genome shotgun (WGS) entry which is preliminary data.</text>
</comment>
<dbReference type="AlphaFoldDB" id="A0A7X6KYL1"/>
<dbReference type="Pfam" id="PF00753">
    <property type="entry name" value="Lactamase_B"/>
    <property type="match status" value="1"/>
</dbReference>
<dbReference type="EMBL" id="JAAXOX010000018">
    <property type="protein sequence ID" value="NKY24570.1"/>
    <property type="molecule type" value="Genomic_DNA"/>
</dbReference>
<gene>
    <name evidence="2" type="ORF">HGA03_18070</name>
</gene>
<proteinExistence type="predicted"/>
<dbReference type="Gene3D" id="3.60.15.10">
    <property type="entry name" value="Ribonuclease Z/Hydroxyacylglutathione hydrolase-like"/>
    <property type="match status" value="1"/>
</dbReference>
<evidence type="ECO:0000259" key="1">
    <source>
        <dbReference type="SMART" id="SM00849"/>
    </source>
</evidence>
<evidence type="ECO:0000313" key="2">
    <source>
        <dbReference type="EMBL" id="NKY24570.1"/>
    </source>
</evidence>
<protein>
    <submittedName>
        <fullName evidence="2">MBL fold metallo-hydrolase</fullName>
    </submittedName>
</protein>
<name>A0A7X6KYL1_9CELL</name>
<keyword evidence="3" id="KW-1185">Reference proteome</keyword>